<dbReference type="InterPro" id="IPR010869">
    <property type="entry name" value="DUF1501"/>
</dbReference>
<reference evidence="1 2" key="1">
    <citation type="submission" date="2019-02" db="EMBL/GenBank/DDBJ databases">
        <title>Deep-cultivation of Planctomycetes and their phenomic and genomic characterization uncovers novel biology.</title>
        <authorList>
            <person name="Wiegand S."/>
            <person name="Jogler M."/>
            <person name="Boedeker C."/>
            <person name="Pinto D."/>
            <person name="Vollmers J."/>
            <person name="Rivas-Marin E."/>
            <person name="Kohn T."/>
            <person name="Peeters S.H."/>
            <person name="Heuer A."/>
            <person name="Rast P."/>
            <person name="Oberbeckmann S."/>
            <person name="Bunk B."/>
            <person name="Jeske O."/>
            <person name="Meyerdierks A."/>
            <person name="Storesund J.E."/>
            <person name="Kallscheuer N."/>
            <person name="Luecker S."/>
            <person name="Lage O.M."/>
            <person name="Pohl T."/>
            <person name="Merkel B.J."/>
            <person name="Hornburger P."/>
            <person name="Mueller R.-W."/>
            <person name="Bruemmer F."/>
            <person name="Labrenz M."/>
            <person name="Spormann A.M."/>
            <person name="Op den Camp H."/>
            <person name="Overmann J."/>
            <person name="Amann R."/>
            <person name="Jetten M.S.M."/>
            <person name="Mascher T."/>
            <person name="Medema M.H."/>
            <person name="Devos D.P."/>
            <person name="Kaster A.-K."/>
            <person name="Ovreas L."/>
            <person name="Rohde M."/>
            <person name="Galperin M.Y."/>
            <person name="Jogler C."/>
        </authorList>
    </citation>
    <scope>NUCLEOTIDE SEQUENCE [LARGE SCALE GENOMIC DNA]</scope>
    <source>
        <strain evidence="1 2">Mal52</strain>
    </source>
</reference>
<dbReference type="AlphaFoldDB" id="A0A517ZKT4"/>
<name>A0A517ZKT4_9PLAN</name>
<dbReference type="Pfam" id="PF07394">
    <property type="entry name" value="DUF1501"/>
    <property type="match status" value="1"/>
</dbReference>
<organism evidence="1 2">
    <name type="scientific">Symmachiella dynata</name>
    <dbReference type="NCBI Taxonomy" id="2527995"/>
    <lineage>
        <taxon>Bacteria</taxon>
        <taxon>Pseudomonadati</taxon>
        <taxon>Planctomycetota</taxon>
        <taxon>Planctomycetia</taxon>
        <taxon>Planctomycetales</taxon>
        <taxon>Planctomycetaceae</taxon>
        <taxon>Symmachiella</taxon>
    </lineage>
</organism>
<evidence type="ECO:0000313" key="2">
    <source>
        <dbReference type="Proteomes" id="UP000319383"/>
    </source>
</evidence>
<sequence>MRCDYACGTADHGIARRQFLGGLAAGSAAGIVGGLGTLTQPAAAKELATSQKRVLLFFMSGGLSQLESWDPKPKTDTGGPFRAIPTSVPGTHISELLPLTAQQMHHLAIVRSVNTKENEHSKGRFMMECGRRQMAGAKYPHIGAVAAKALAPENATLPGHIHITPGGSGGRSDNAAYLGPKYASIILGNGKPPQNSARAAELTVDADSRRNAFRRQLNNRFTARRKTAETDVYTYNYEQAQQLMRQGEVFDVSKEPAADHERYGKHAFGKHCLLARRLLENGITFVQVSHSNYDTHNENFNFHLEQVSEFDRSFSAIVNDLAVRGMLESTLIVVMSEFGRTPRINSRYGRDHWGKAWSVVLGGGRIHPGAVYGATNKNGTAVSDKEVDHGELFHTYLQAVGLDSTQSFHVGGREMPMADPAVSAIDELLV</sequence>
<keyword evidence="2" id="KW-1185">Reference proteome</keyword>
<dbReference type="Gene3D" id="3.40.720.10">
    <property type="entry name" value="Alkaline Phosphatase, subunit A"/>
    <property type="match status" value="1"/>
</dbReference>
<dbReference type="PROSITE" id="PS51318">
    <property type="entry name" value="TAT"/>
    <property type="match status" value="1"/>
</dbReference>
<dbReference type="InterPro" id="IPR006311">
    <property type="entry name" value="TAT_signal"/>
</dbReference>
<dbReference type="PANTHER" id="PTHR43737:SF1">
    <property type="entry name" value="DUF1501 DOMAIN-CONTAINING PROTEIN"/>
    <property type="match status" value="1"/>
</dbReference>
<accession>A0A517ZKT4</accession>
<dbReference type="KEGG" id="sdyn:Mal52_15820"/>
<dbReference type="Proteomes" id="UP000319383">
    <property type="component" value="Chromosome"/>
</dbReference>
<dbReference type="InterPro" id="IPR017850">
    <property type="entry name" value="Alkaline_phosphatase_core_sf"/>
</dbReference>
<evidence type="ECO:0000313" key="1">
    <source>
        <dbReference type="EMBL" id="QDU43110.1"/>
    </source>
</evidence>
<gene>
    <name evidence="1" type="ORF">Mal52_15820</name>
</gene>
<dbReference type="RefSeq" id="WP_145375171.1">
    <property type="nucleotide sequence ID" value="NZ_CP036276.1"/>
</dbReference>
<dbReference type="SUPFAM" id="SSF53649">
    <property type="entry name" value="Alkaline phosphatase-like"/>
    <property type="match status" value="1"/>
</dbReference>
<protein>
    <recommendedName>
        <fullName evidence="3">Sulfatase</fullName>
    </recommendedName>
</protein>
<proteinExistence type="predicted"/>
<dbReference type="PANTHER" id="PTHR43737">
    <property type="entry name" value="BLL7424 PROTEIN"/>
    <property type="match status" value="1"/>
</dbReference>
<dbReference type="EMBL" id="CP036276">
    <property type="protein sequence ID" value="QDU43110.1"/>
    <property type="molecule type" value="Genomic_DNA"/>
</dbReference>
<evidence type="ECO:0008006" key="3">
    <source>
        <dbReference type="Google" id="ProtNLM"/>
    </source>
</evidence>